<dbReference type="GO" id="GO:0019843">
    <property type="term" value="F:rRNA binding"/>
    <property type="evidence" value="ECO:0007669"/>
    <property type="project" value="UniProtKB-KW"/>
</dbReference>
<evidence type="ECO:0000313" key="14">
    <source>
        <dbReference type="Proteomes" id="UP000751518"/>
    </source>
</evidence>
<dbReference type="Pfam" id="PF00333">
    <property type="entry name" value="Ribosomal_S5"/>
    <property type="match status" value="1"/>
</dbReference>
<evidence type="ECO:0000256" key="6">
    <source>
        <dbReference type="ARBA" id="ARBA00035255"/>
    </source>
</evidence>
<evidence type="ECO:0000256" key="2">
    <source>
        <dbReference type="ARBA" id="ARBA00022730"/>
    </source>
</evidence>
<keyword evidence="3" id="KW-0694">RNA-binding</keyword>
<feature type="region of interest" description="Disordered" evidence="11">
    <location>
        <begin position="155"/>
        <end position="175"/>
    </location>
</feature>
<dbReference type="GO" id="GO:0003735">
    <property type="term" value="F:structural constituent of ribosome"/>
    <property type="evidence" value="ECO:0007669"/>
    <property type="project" value="UniProtKB-UniRule"/>
</dbReference>
<proteinExistence type="inferred from homology"/>
<feature type="coiled-coil region" evidence="10">
    <location>
        <begin position="2"/>
        <end position="29"/>
    </location>
</feature>
<evidence type="ECO:0000256" key="4">
    <source>
        <dbReference type="ARBA" id="ARBA00022980"/>
    </source>
</evidence>
<evidence type="ECO:0000313" key="13">
    <source>
        <dbReference type="EMBL" id="MCA9391765.1"/>
    </source>
</evidence>
<evidence type="ECO:0000256" key="3">
    <source>
        <dbReference type="ARBA" id="ARBA00022884"/>
    </source>
</evidence>
<keyword evidence="4 8" id="KW-0689">Ribosomal protein</keyword>
<gene>
    <name evidence="13" type="primary">rpsE</name>
    <name evidence="13" type="ORF">KC614_00985</name>
</gene>
<dbReference type="PANTHER" id="PTHR48277:SF1">
    <property type="entry name" value="MITOCHONDRIAL RIBOSOMAL PROTEIN S5"/>
    <property type="match status" value="1"/>
</dbReference>
<dbReference type="Gene3D" id="3.30.230.10">
    <property type="match status" value="1"/>
</dbReference>
<dbReference type="Pfam" id="PF03719">
    <property type="entry name" value="Ribosomal_S5_C"/>
    <property type="match status" value="1"/>
</dbReference>
<dbReference type="Proteomes" id="UP000751518">
    <property type="component" value="Unassembled WGS sequence"/>
</dbReference>
<evidence type="ECO:0000256" key="10">
    <source>
        <dbReference type="SAM" id="Coils"/>
    </source>
</evidence>
<reference evidence="13" key="1">
    <citation type="submission" date="2020-04" db="EMBL/GenBank/DDBJ databases">
        <authorList>
            <person name="Zhang T."/>
        </authorList>
    </citation>
    <scope>NUCLEOTIDE SEQUENCE</scope>
    <source>
        <strain evidence="13">HKST-UBA03</strain>
    </source>
</reference>
<keyword evidence="2" id="KW-0699">rRNA-binding</keyword>
<feature type="domain" description="S5 DRBM" evidence="12">
    <location>
        <begin position="16"/>
        <end position="79"/>
    </location>
</feature>
<dbReference type="PROSITE" id="PS50881">
    <property type="entry name" value="S5_DSRBD"/>
    <property type="match status" value="1"/>
</dbReference>
<comment type="similarity">
    <text evidence="1 9">Belongs to the universal ribosomal protein uS5 family.</text>
</comment>
<evidence type="ECO:0000256" key="8">
    <source>
        <dbReference type="PROSITE-ProRule" id="PRU00268"/>
    </source>
</evidence>
<accession>A0A955RRQ1</accession>
<dbReference type="SUPFAM" id="SSF54211">
    <property type="entry name" value="Ribosomal protein S5 domain 2-like"/>
    <property type="match status" value="1"/>
</dbReference>
<evidence type="ECO:0000256" key="1">
    <source>
        <dbReference type="ARBA" id="ARBA00008945"/>
    </source>
</evidence>
<dbReference type="GO" id="GO:0005737">
    <property type="term" value="C:cytoplasm"/>
    <property type="evidence" value="ECO:0007669"/>
    <property type="project" value="UniProtKB-ARBA"/>
</dbReference>
<evidence type="ECO:0000256" key="5">
    <source>
        <dbReference type="ARBA" id="ARBA00023274"/>
    </source>
</evidence>
<dbReference type="GO" id="GO:0006412">
    <property type="term" value="P:translation"/>
    <property type="evidence" value="ECO:0007669"/>
    <property type="project" value="InterPro"/>
</dbReference>
<dbReference type="SUPFAM" id="SSF54768">
    <property type="entry name" value="dsRNA-binding domain-like"/>
    <property type="match status" value="1"/>
</dbReference>
<dbReference type="InterPro" id="IPR005712">
    <property type="entry name" value="Ribosomal_uS5_bac-type"/>
</dbReference>
<evidence type="ECO:0000259" key="12">
    <source>
        <dbReference type="PROSITE" id="PS50881"/>
    </source>
</evidence>
<comment type="caution">
    <text evidence="13">The sequence shown here is derived from an EMBL/GenBank/DDBJ whole genome shotgun (WGS) entry which is preliminary data.</text>
</comment>
<keyword evidence="10" id="KW-0175">Coiled coil</keyword>
<dbReference type="FunFam" id="3.30.230.10:FF:000002">
    <property type="entry name" value="30S ribosomal protein S5"/>
    <property type="match status" value="1"/>
</dbReference>
<dbReference type="InterPro" id="IPR014721">
    <property type="entry name" value="Ribsml_uS5_D2-typ_fold_subgr"/>
</dbReference>
<dbReference type="NCBIfam" id="TIGR01021">
    <property type="entry name" value="rpsE_bact"/>
    <property type="match status" value="1"/>
</dbReference>
<evidence type="ECO:0000256" key="11">
    <source>
        <dbReference type="SAM" id="MobiDB-lite"/>
    </source>
</evidence>
<name>A0A955RRQ1_UNCKA</name>
<dbReference type="InterPro" id="IPR020568">
    <property type="entry name" value="Ribosomal_Su5_D2-typ_SF"/>
</dbReference>
<sequence length="175" mass="18604">MNDKFKDNNQEQEQEYEEVVVEIKRTSKKTKGGDRLGFTCLAVVGDKAGQVGAGLGKAPSVRPAIQKAMRKAKNSMVSFPLVGKAKTIPHEIEVANGASRIMLKPAPAGTGIRAGGAVRSVLEVAGVANVVAKRLGSSNKKANVDTTISALTGLKDPSKRVYKKTQKSETKSKKK</sequence>
<dbReference type="Gene3D" id="3.30.160.20">
    <property type="match status" value="1"/>
</dbReference>
<keyword evidence="5 8" id="KW-0687">Ribonucleoprotein</keyword>
<evidence type="ECO:0000256" key="7">
    <source>
        <dbReference type="ARBA" id="ARBA00035519"/>
    </source>
</evidence>
<dbReference type="PANTHER" id="PTHR48277">
    <property type="entry name" value="MITOCHONDRIAL RIBOSOMAL PROTEIN S5"/>
    <property type="match status" value="1"/>
</dbReference>
<reference evidence="13" key="2">
    <citation type="journal article" date="2021" name="Microbiome">
        <title>Successional dynamics and alternative stable states in a saline activated sludge microbial community over 9 years.</title>
        <authorList>
            <person name="Wang Y."/>
            <person name="Ye J."/>
            <person name="Ju F."/>
            <person name="Liu L."/>
            <person name="Boyd J.A."/>
            <person name="Deng Y."/>
            <person name="Parks D.H."/>
            <person name="Jiang X."/>
            <person name="Yin X."/>
            <person name="Woodcroft B.J."/>
            <person name="Tyson G.W."/>
            <person name="Hugenholtz P."/>
            <person name="Polz M.F."/>
            <person name="Zhang T."/>
        </authorList>
    </citation>
    <scope>NUCLEOTIDE SEQUENCE</scope>
    <source>
        <strain evidence="13">HKST-UBA03</strain>
    </source>
</reference>
<dbReference type="InterPro" id="IPR013810">
    <property type="entry name" value="Ribosomal_uS5_N"/>
</dbReference>
<dbReference type="EMBL" id="JAGQKZ010000004">
    <property type="protein sequence ID" value="MCA9391765.1"/>
    <property type="molecule type" value="Genomic_DNA"/>
</dbReference>
<dbReference type="AlphaFoldDB" id="A0A955RRQ1"/>
<evidence type="ECO:0000256" key="9">
    <source>
        <dbReference type="RuleBase" id="RU003823"/>
    </source>
</evidence>
<feature type="compositionally biased region" description="Basic and acidic residues" evidence="11">
    <location>
        <begin position="166"/>
        <end position="175"/>
    </location>
</feature>
<organism evidence="13 14">
    <name type="scientific">candidate division WWE3 bacterium</name>
    <dbReference type="NCBI Taxonomy" id="2053526"/>
    <lineage>
        <taxon>Bacteria</taxon>
        <taxon>Katanobacteria</taxon>
    </lineage>
</organism>
<dbReference type="GO" id="GO:0015935">
    <property type="term" value="C:small ribosomal subunit"/>
    <property type="evidence" value="ECO:0007669"/>
    <property type="project" value="InterPro"/>
</dbReference>
<dbReference type="InterPro" id="IPR000851">
    <property type="entry name" value="Ribosomal_uS5"/>
</dbReference>
<protein>
    <recommendedName>
        <fullName evidence="6">Small ribosomal subunit protein uS5</fullName>
    </recommendedName>
    <alternativeName>
        <fullName evidence="7">30S ribosomal protein S5</fullName>
    </alternativeName>
</protein>
<dbReference type="InterPro" id="IPR005324">
    <property type="entry name" value="Ribosomal_uS5_C"/>
</dbReference>